<gene>
    <name evidence="2" type="ORF">NCTC7914_01308</name>
</gene>
<feature type="region of interest" description="Disordered" evidence="1">
    <location>
        <begin position="35"/>
        <end position="55"/>
    </location>
</feature>
<reference evidence="2 3" key="1">
    <citation type="submission" date="2018-06" db="EMBL/GenBank/DDBJ databases">
        <authorList>
            <consortium name="Pathogen Informatics"/>
            <person name="Doyle S."/>
        </authorList>
    </citation>
    <scope>NUCLEOTIDE SEQUENCE [LARGE SCALE GENOMIC DNA]</scope>
    <source>
        <strain evidence="2 3">NCTC7914</strain>
    </source>
</reference>
<dbReference type="AlphaFoldDB" id="A0A379KGX8"/>
<dbReference type="EMBL" id="UGUY01000001">
    <property type="protein sequence ID" value="SUD67235.1"/>
    <property type="molecule type" value="Genomic_DNA"/>
</dbReference>
<sequence>MLAGFIAGKPAPTENAQALAFVGAGLPAMRLERALHPFQKPHDHGLDDKGQHPQP</sequence>
<protein>
    <submittedName>
        <fullName evidence="2">Uncharacterized protein</fullName>
    </submittedName>
</protein>
<evidence type="ECO:0000256" key="1">
    <source>
        <dbReference type="SAM" id="MobiDB-lite"/>
    </source>
</evidence>
<evidence type="ECO:0000313" key="3">
    <source>
        <dbReference type="Proteomes" id="UP000254602"/>
    </source>
</evidence>
<organism evidence="2 3">
    <name type="scientific">Pseudomonas putida</name>
    <name type="common">Arthrobacter siderocapsulatus</name>
    <dbReference type="NCBI Taxonomy" id="303"/>
    <lineage>
        <taxon>Bacteria</taxon>
        <taxon>Pseudomonadati</taxon>
        <taxon>Pseudomonadota</taxon>
        <taxon>Gammaproteobacteria</taxon>
        <taxon>Pseudomonadales</taxon>
        <taxon>Pseudomonadaceae</taxon>
        <taxon>Pseudomonas</taxon>
    </lineage>
</organism>
<accession>A0A379KGX8</accession>
<evidence type="ECO:0000313" key="2">
    <source>
        <dbReference type="EMBL" id="SUD67235.1"/>
    </source>
</evidence>
<dbReference type="Proteomes" id="UP000254602">
    <property type="component" value="Unassembled WGS sequence"/>
</dbReference>
<proteinExistence type="predicted"/>
<name>A0A379KGX8_PSEPU</name>